<evidence type="ECO:0000256" key="8">
    <source>
        <dbReference type="PROSITE-ProRule" id="PRU00169"/>
    </source>
</evidence>
<evidence type="ECO:0000256" key="4">
    <source>
        <dbReference type="ARBA" id="ARBA00022679"/>
    </source>
</evidence>
<dbReference type="RefSeq" id="WP_066782435.1">
    <property type="nucleotide sequence ID" value="NZ_LWQS01000011.1"/>
</dbReference>
<reference evidence="13 14" key="1">
    <citation type="submission" date="2016-04" db="EMBL/GenBank/DDBJ databases">
        <title>Chloroflexus islandicus sp. nov., a thermophilic filamentous anoxygenic phototrophic bacterium from geyser Strokkur (Iceland).</title>
        <authorList>
            <person name="Gaisin V.A."/>
            <person name="Kalashnikov A.M."/>
            <person name="Sukhacheva M.V."/>
            <person name="Grouzdev D.S."/>
            <person name="Ivanov T.M."/>
            <person name="Kuznetsov B."/>
            <person name="Gorlenko V.M."/>
        </authorList>
    </citation>
    <scope>NUCLEOTIDE SEQUENCE [LARGE SCALE GENOMIC DNA]</scope>
    <source>
        <strain evidence="14">isl-2</strain>
    </source>
</reference>
<keyword evidence="4" id="KW-0808">Transferase</keyword>
<dbReference type="GO" id="GO:0006935">
    <property type="term" value="P:chemotaxis"/>
    <property type="evidence" value="ECO:0007669"/>
    <property type="project" value="InterPro"/>
</dbReference>
<dbReference type="InterPro" id="IPR036641">
    <property type="entry name" value="HPT_dom_sf"/>
</dbReference>
<dbReference type="InterPro" id="IPR002545">
    <property type="entry name" value="CheW-lke_dom"/>
</dbReference>
<dbReference type="Proteomes" id="UP000078287">
    <property type="component" value="Unassembled WGS sequence"/>
</dbReference>
<dbReference type="SUPFAM" id="SSF55874">
    <property type="entry name" value="ATPase domain of HSP90 chaperone/DNA topoisomerase II/histidine kinase"/>
    <property type="match status" value="1"/>
</dbReference>
<dbReference type="PROSITE" id="PS50851">
    <property type="entry name" value="CHEW"/>
    <property type="match status" value="1"/>
</dbReference>
<feature type="modified residue" description="Phosphohistidine" evidence="7">
    <location>
        <position position="54"/>
    </location>
</feature>
<gene>
    <name evidence="13" type="ORF">A6A03_06535</name>
</gene>
<dbReference type="PROSITE" id="PS50109">
    <property type="entry name" value="HIS_KIN"/>
    <property type="match status" value="1"/>
</dbReference>
<dbReference type="InterPro" id="IPR051315">
    <property type="entry name" value="Bact_Chemotaxis_CheA"/>
</dbReference>
<dbReference type="PROSITE" id="PS50894">
    <property type="entry name" value="HPT"/>
    <property type="match status" value="1"/>
</dbReference>
<dbReference type="Pfam" id="PF00072">
    <property type="entry name" value="Response_reg"/>
    <property type="match status" value="1"/>
</dbReference>
<feature type="domain" description="Response regulatory" evidence="10">
    <location>
        <begin position="630"/>
        <end position="750"/>
    </location>
</feature>
<dbReference type="OrthoDB" id="9803176at2"/>
<dbReference type="InterPro" id="IPR011006">
    <property type="entry name" value="CheY-like_superfamily"/>
</dbReference>
<dbReference type="FunFam" id="3.30.565.10:FF:000016">
    <property type="entry name" value="Chemotaxis protein CheA, putative"/>
    <property type="match status" value="1"/>
</dbReference>
<evidence type="ECO:0000256" key="7">
    <source>
        <dbReference type="PROSITE-ProRule" id="PRU00110"/>
    </source>
</evidence>
<feature type="domain" description="Histidine kinase" evidence="9">
    <location>
        <begin position="235"/>
        <end position="473"/>
    </location>
</feature>
<evidence type="ECO:0000256" key="3">
    <source>
        <dbReference type="ARBA" id="ARBA00022553"/>
    </source>
</evidence>
<dbReference type="InterPro" id="IPR004105">
    <property type="entry name" value="CheA-like_dim"/>
</dbReference>
<dbReference type="STRING" id="1707952.A6A03_06535"/>
<dbReference type="SMART" id="SM00387">
    <property type="entry name" value="HATPase_c"/>
    <property type="match status" value="1"/>
</dbReference>
<evidence type="ECO:0000259" key="11">
    <source>
        <dbReference type="PROSITE" id="PS50851"/>
    </source>
</evidence>
<dbReference type="Gene3D" id="3.30.565.10">
    <property type="entry name" value="Histidine kinase-like ATPase, C-terminal domain"/>
    <property type="match status" value="1"/>
</dbReference>
<evidence type="ECO:0000256" key="5">
    <source>
        <dbReference type="ARBA" id="ARBA00022777"/>
    </source>
</evidence>
<evidence type="ECO:0000256" key="6">
    <source>
        <dbReference type="ARBA" id="ARBA00023012"/>
    </source>
</evidence>
<evidence type="ECO:0000259" key="9">
    <source>
        <dbReference type="PROSITE" id="PS50109"/>
    </source>
</evidence>
<dbReference type="InterPro" id="IPR008207">
    <property type="entry name" value="Sig_transdc_His_kin_Hpt_dom"/>
</dbReference>
<dbReference type="InterPro" id="IPR005467">
    <property type="entry name" value="His_kinase_dom"/>
</dbReference>
<keyword evidence="14" id="KW-1185">Reference proteome</keyword>
<dbReference type="SUPFAM" id="SSF47226">
    <property type="entry name" value="Histidine-containing phosphotransfer domain, HPT domain"/>
    <property type="match status" value="1"/>
</dbReference>
<keyword evidence="5" id="KW-0418">Kinase</keyword>
<dbReference type="GO" id="GO:0000155">
    <property type="term" value="F:phosphorelay sensor kinase activity"/>
    <property type="evidence" value="ECO:0007669"/>
    <property type="project" value="InterPro"/>
</dbReference>
<dbReference type="Pfam" id="PF01627">
    <property type="entry name" value="Hpt"/>
    <property type="match status" value="1"/>
</dbReference>
<proteinExistence type="predicted"/>
<evidence type="ECO:0000313" key="13">
    <source>
        <dbReference type="EMBL" id="OAN49712.1"/>
    </source>
</evidence>
<dbReference type="SUPFAM" id="SSF50341">
    <property type="entry name" value="CheW-like"/>
    <property type="match status" value="1"/>
</dbReference>
<dbReference type="PROSITE" id="PS50110">
    <property type="entry name" value="RESPONSE_REGULATORY"/>
    <property type="match status" value="1"/>
</dbReference>
<evidence type="ECO:0000259" key="10">
    <source>
        <dbReference type="PROSITE" id="PS50110"/>
    </source>
</evidence>
<dbReference type="CDD" id="cd00088">
    <property type="entry name" value="HPT"/>
    <property type="match status" value="1"/>
</dbReference>
<feature type="domain" description="HPt" evidence="12">
    <location>
        <begin position="4"/>
        <end position="111"/>
    </location>
</feature>
<dbReference type="SMART" id="SM01231">
    <property type="entry name" value="H-kinase_dim"/>
    <property type="match status" value="1"/>
</dbReference>
<evidence type="ECO:0000256" key="1">
    <source>
        <dbReference type="ARBA" id="ARBA00000085"/>
    </source>
</evidence>
<dbReference type="InterPro" id="IPR036890">
    <property type="entry name" value="HATPase_C_sf"/>
</dbReference>
<dbReference type="InterPro" id="IPR003594">
    <property type="entry name" value="HATPase_dom"/>
</dbReference>
<dbReference type="SMART" id="SM00448">
    <property type="entry name" value="REC"/>
    <property type="match status" value="1"/>
</dbReference>
<dbReference type="InterPro" id="IPR001789">
    <property type="entry name" value="Sig_transdc_resp-reg_receiver"/>
</dbReference>
<evidence type="ECO:0000259" key="12">
    <source>
        <dbReference type="PROSITE" id="PS50894"/>
    </source>
</evidence>
<dbReference type="GO" id="GO:0005737">
    <property type="term" value="C:cytoplasm"/>
    <property type="evidence" value="ECO:0007669"/>
    <property type="project" value="InterPro"/>
</dbReference>
<organism evidence="13 14">
    <name type="scientific">Chloroflexus islandicus</name>
    <dbReference type="NCBI Taxonomy" id="1707952"/>
    <lineage>
        <taxon>Bacteria</taxon>
        <taxon>Bacillati</taxon>
        <taxon>Chloroflexota</taxon>
        <taxon>Chloroflexia</taxon>
        <taxon>Chloroflexales</taxon>
        <taxon>Chloroflexineae</taxon>
        <taxon>Chloroflexaceae</taxon>
        <taxon>Chloroflexus</taxon>
    </lineage>
</organism>
<dbReference type="SMART" id="SM00073">
    <property type="entry name" value="HPT"/>
    <property type="match status" value="1"/>
</dbReference>
<accession>A0A178MLW6</accession>
<comment type="caution">
    <text evidence="13">The sequence shown here is derived from an EMBL/GenBank/DDBJ whole genome shotgun (WGS) entry which is preliminary data.</text>
</comment>
<protein>
    <recommendedName>
        <fullName evidence="2">histidine kinase</fullName>
        <ecNumber evidence="2">2.7.13.3</ecNumber>
    </recommendedName>
</protein>
<dbReference type="InterPro" id="IPR036061">
    <property type="entry name" value="CheW-like_dom_sf"/>
</dbReference>
<keyword evidence="3 8" id="KW-0597">Phosphoprotein</keyword>
<dbReference type="EC" id="2.7.13.3" evidence="2"/>
<dbReference type="EMBL" id="LWQS01000011">
    <property type="protein sequence ID" value="OAN49712.1"/>
    <property type="molecule type" value="Genomic_DNA"/>
</dbReference>
<dbReference type="AlphaFoldDB" id="A0A178MLW6"/>
<dbReference type="PANTHER" id="PTHR43395">
    <property type="entry name" value="SENSOR HISTIDINE KINASE CHEA"/>
    <property type="match status" value="1"/>
</dbReference>
<name>A0A178MLW6_9CHLR</name>
<dbReference type="Pfam" id="PF01584">
    <property type="entry name" value="CheW"/>
    <property type="match status" value="1"/>
</dbReference>
<evidence type="ECO:0000313" key="14">
    <source>
        <dbReference type="Proteomes" id="UP000078287"/>
    </source>
</evidence>
<dbReference type="Gene3D" id="3.40.50.2300">
    <property type="match status" value="1"/>
</dbReference>
<dbReference type="SMART" id="SM00260">
    <property type="entry name" value="CheW"/>
    <property type="match status" value="1"/>
</dbReference>
<dbReference type="InterPro" id="IPR037006">
    <property type="entry name" value="CheA-like_homodim_sf"/>
</dbReference>
<keyword evidence="6" id="KW-0902">Two-component regulatory system</keyword>
<dbReference type="SUPFAM" id="SSF52172">
    <property type="entry name" value="CheY-like"/>
    <property type="match status" value="1"/>
</dbReference>
<dbReference type="Gene3D" id="1.10.287.560">
    <property type="entry name" value="Histidine kinase CheA-like, homodimeric domain"/>
    <property type="match status" value="1"/>
</dbReference>
<dbReference type="Gene3D" id="2.30.30.40">
    <property type="entry name" value="SH3 Domains"/>
    <property type="match status" value="1"/>
</dbReference>
<sequence length="751" mass="81269">MLSNDDIQAQVLAVFRAEQAEHRQTIADILLDLERAPEQSPQREQIDQLFRAAHSLKGGARAAGVRSVEQIAHQIENVFAALRQQRLTLTAEICDVIYHALDLIGALMDQAVPGAVADESAFAELLAQLAAITRADPDTPPVPEPAPVTPVRAVAAPATPAETSIRVDVAILDNLMHEVGELLTSTLRSRQLARDLQALAPQFERWRRTWRRAAPVVRRMQRRAAPHASGKTDGEDTQSLITTLEQANALIDALNSAISRAAARAREDHDRLSAISGRLQAYVQQTRMAPLSGIVGPLRLHVRELARSAGKEVEFVIDDGGAEADRQVLEQVREICLHLLRNAVDHGIEPPDVRQAQGKSPTGLVKLIAATTGDRMVITLSDDGAGIDLERVRQQAIASGLLTREQETVDQTVLLDLIFVPGFSTKSSVSALSGRGVGLDVVRTSVERMGGQIRVETTLGQGTTFMLSLPLTLQRSHGLLIHVARHTFAIPLDSLQRIVPATRERVRMLEGRAVLLMEGRPLPLIPLGQLLGMTSESAIDLDEAKPVLILGVNERQIACLVDAISEELELVVHRLPAPLQRVQFVSGAAILADGSVAPILDPVDMIRAAMAARLAVALPDKTVASAQAPAILVVDDSITTRTLEKNILEAAGYRVLLATNGQEALDQLRAAQANGGCQLVLSDVDMPRLNGFELTERIRLDPQLRHLPVVLVTSLDSPTDRERGLAAGADAYIVKRAFDQQALLATIARLL</sequence>
<feature type="modified residue" description="4-aspartylphosphate" evidence="8">
    <location>
        <position position="683"/>
    </location>
</feature>
<dbReference type="PANTHER" id="PTHR43395:SF1">
    <property type="entry name" value="CHEMOTAXIS PROTEIN CHEA"/>
    <property type="match status" value="1"/>
</dbReference>
<dbReference type="PRINTS" id="PR00344">
    <property type="entry name" value="BCTRLSENSOR"/>
</dbReference>
<feature type="domain" description="CheW-like" evidence="11">
    <location>
        <begin position="475"/>
        <end position="611"/>
    </location>
</feature>
<comment type="catalytic activity">
    <reaction evidence="1">
        <text>ATP + protein L-histidine = ADP + protein N-phospho-L-histidine.</text>
        <dbReference type="EC" id="2.7.13.3"/>
    </reaction>
</comment>
<dbReference type="Pfam" id="PF02518">
    <property type="entry name" value="HATPase_c"/>
    <property type="match status" value="1"/>
</dbReference>
<dbReference type="Gene3D" id="1.20.120.160">
    <property type="entry name" value="HPT domain"/>
    <property type="match status" value="1"/>
</dbReference>
<evidence type="ECO:0000256" key="2">
    <source>
        <dbReference type="ARBA" id="ARBA00012438"/>
    </source>
</evidence>
<dbReference type="InterPro" id="IPR004358">
    <property type="entry name" value="Sig_transdc_His_kin-like_C"/>
</dbReference>